<protein>
    <submittedName>
        <fullName evidence="2">Condensin-2 complex subunit G2</fullName>
    </submittedName>
</protein>
<dbReference type="Gene3D" id="1.25.10.10">
    <property type="entry name" value="Leucine-rich Repeat Variant"/>
    <property type="match status" value="1"/>
</dbReference>
<accession>A0AAD8BBQ9</accession>
<feature type="compositionally biased region" description="Basic residues" evidence="1">
    <location>
        <begin position="609"/>
        <end position="626"/>
    </location>
</feature>
<dbReference type="InterPro" id="IPR011989">
    <property type="entry name" value="ARM-like"/>
</dbReference>
<dbReference type="GO" id="GO:0000796">
    <property type="term" value="C:condensin complex"/>
    <property type="evidence" value="ECO:0007669"/>
    <property type="project" value="TreeGrafter"/>
</dbReference>
<dbReference type="GO" id="GO:0005634">
    <property type="term" value="C:nucleus"/>
    <property type="evidence" value="ECO:0007669"/>
    <property type="project" value="InterPro"/>
</dbReference>
<feature type="compositionally biased region" description="Acidic residues" evidence="1">
    <location>
        <begin position="642"/>
        <end position="652"/>
    </location>
</feature>
<reference evidence="2" key="2">
    <citation type="submission" date="2023-04" db="EMBL/GenBank/DDBJ databases">
        <authorList>
            <person name="Bu L."/>
            <person name="Lu L."/>
            <person name="Laidemitt M.R."/>
            <person name="Zhang S.M."/>
            <person name="Mutuku M."/>
            <person name="Mkoji G."/>
            <person name="Steinauer M."/>
            <person name="Loker E.S."/>
        </authorList>
    </citation>
    <scope>NUCLEOTIDE SEQUENCE</scope>
    <source>
        <strain evidence="2">KasaAsao</strain>
        <tissue evidence="2">Whole Snail</tissue>
    </source>
</reference>
<comment type="caution">
    <text evidence="2">The sequence shown here is derived from an EMBL/GenBank/DDBJ whole genome shotgun (WGS) entry which is preliminary data.</text>
</comment>
<dbReference type="PANTHER" id="PTHR16199">
    <property type="entry name" value="CONDENSIN-2 COMPLEX SUBUNIT G2"/>
    <property type="match status" value="1"/>
</dbReference>
<keyword evidence="3" id="KW-1185">Reference proteome</keyword>
<gene>
    <name evidence="2" type="ORF">Bpfe_020123</name>
</gene>
<dbReference type="SUPFAM" id="SSF48371">
    <property type="entry name" value="ARM repeat"/>
    <property type="match status" value="1"/>
</dbReference>
<dbReference type="EMBL" id="JASAOG010000114">
    <property type="protein sequence ID" value="KAK0050430.1"/>
    <property type="molecule type" value="Genomic_DNA"/>
</dbReference>
<dbReference type="GO" id="GO:0000070">
    <property type="term" value="P:mitotic sister chromatid segregation"/>
    <property type="evidence" value="ECO:0007669"/>
    <property type="project" value="TreeGrafter"/>
</dbReference>
<feature type="region of interest" description="Disordered" evidence="1">
    <location>
        <begin position="594"/>
        <end position="655"/>
    </location>
</feature>
<reference evidence="2" key="1">
    <citation type="journal article" date="2023" name="PLoS Negl. Trop. Dis.">
        <title>A genome sequence for Biomphalaria pfeifferi, the major vector snail for the human-infecting parasite Schistosoma mansoni.</title>
        <authorList>
            <person name="Bu L."/>
            <person name="Lu L."/>
            <person name="Laidemitt M.R."/>
            <person name="Zhang S.M."/>
            <person name="Mutuku M."/>
            <person name="Mkoji G."/>
            <person name="Steinauer M."/>
            <person name="Loker E.S."/>
        </authorList>
    </citation>
    <scope>NUCLEOTIDE SEQUENCE</scope>
    <source>
        <strain evidence="2">KasaAsao</strain>
    </source>
</reference>
<dbReference type="AlphaFoldDB" id="A0AAD8BBQ9"/>
<feature type="compositionally biased region" description="Polar residues" evidence="1">
    <location>
        <begin position="594"/>
        <end position="606"/>
    </location>
</feature>
<evidence type="ECO:0000313" key="3">
    <source>
        <dbReference type="Proteomes" id="UP001233172"/>
    </source>
</evidence>
<dbReference type="Pfam" id="PF12422">
    <property type="entry name" value="Condensin2nSMC"/>
    <property type="match status" value="1"/>
</dbReference>
<dbReference type="InterPro" id="IPR016024">
    <property type="entry name" value="ARM-type_fold"/>
</dbReference>
<organism evidence="2 3">
    <name type="scientific">Biomphalaria pfeifferi</name>
    <name type="common">Bloodfluke planorb</name>
    <name type="synonym">Freshwater snail</name>
    <dbReference type="NCBI Taxonomy" id="112525"/>
    <lineage>
        <taxon>Eukaryota</taxon>
        <taxon>Metazoa</taxon>
        <taxon>Spiralia</taxon>
        <taxon>Lophotrochozoa</taxon>
        <taxon>Mollusca</taxon>
        <taxon>Gastropoda</taxon>
        <taxon>Heterobranchia</taxon>
        <taxon>Euthyneura</taxon>
        <taxon>Panpulmonata</taxon>
        <taxon>Hygrophila</taxon>
        <taxon>Lymnaeoidea</taxon>
        <taxon>Planorbidae</taxon>
        <taxon>Biomphalaria</taxon>
    </lineage>
</organism>
<sequence>MAATKREELLASVQNKNSTSTGFVKLIKQLSHEETLTDTLVELNKRQLEDLWDGSLRICMSTLMGSDSETYYADHVNEICELLHSIIALANATINSMLAARGDKNDQAIIMVPQSLIETAILIHGIFPTLTIDQKDLKDHISQLFESWWINSIAGREELMGNTIFYLLTKSIQPKSTQADVNRVRAVQNVLSAIDLNSESAGALCPLLLQCTYHHQYVTTTAGVNFVSYLFTLDVNLMNKIHLSIRNHLLSVPKAWHTQYGEIYFKAWQKCSGDIRENFEQNCIQDIMFRAVHATRGQRSQVFNSLFKILSYIHKEKTQRGVDAMLTKLYEPILWRSLMVANSYVRANAATLMFDVFPLYDPFLHNEQIDSMLQKQFDLMQSLLSDPVPEVRLITVKGVGHVLSIYWELIPSQVIQFFVTSLVQEQIYDISSPSVREAVLKVMNQLCDNHLSIPMLKTVLPELSNFVHDNSEKVRIAMLDVLLKVKGLRAIKYYHVVPVEHILARLEIDTAPVCDRIMNLIYHSFVSTEQHPTEQVKRCIALIKTNRGAARQFFTYLPKFLSLEDTIKYIIMLCRYMLHLLELIAPNLSNASDGSINESENSLQEVSHSKKVKKAAPLKRTCKQRKKDSGNGGESSAHTEEELNQNEDDSENSDSLTNMCGMVEAIYFMLTTIIDKLGHPDNKPMKEGLLKKLSITVRKLMAVSQGTEMDSALIALAGHLPGKALPLIGQNLFNRLKQVCRQKEASDITVIVKALVMWGRTESIIELVKDSLGKKLSNLSSPEPMRDPKGITKPKKKRVGFTAAEEDDINIESALNIALRMVTLAECRVVLLTKHKKGLESLLHTMEPVLQLIRNFLNNDQDQAAQKSDVNLWIKTFGVYTRLAVFICLPNKHGKVDDSNTLSSLTEPIVTLGNILNWTTLAVIPFVKSDNKEKQEASTDITVLALKVCYGLVMVNIYNEAILDNQIHICRTVLESHSACTQLSFQALVCLLQLVQIRKPKSDLSSGSEVFKAFENNIFTSLKSFLNAYISGLGDSKVVGENVMEDNKPGYLTELSPVLVEIVHELTKPGKSLQLAERTLNSVLLCSIEEIKNHCQKKGLLKGKTLPPLASIFLNFIVKRDLLRRLFLQQLEKYLDLTINTDIYLLCSLVSVITWLKSVSADSTEALTKSISKLVAEATDNQVEETVLRDLKKQLEERLQEIIPQAEAV</sequence>
<dbReference type="PANTHER" id="PTHR16199:SF4">
    <property type="entry name" value="CONDENSIN-2 COMPLEX SUBUNIT G2"/>
    <property type="match status" value="1"/>
</dbReference>
<evidence type="ECO:0000313" key="2">
    <source>
        <dbReference type="EMBL" id="KAK0050430.1"/>
    </source>
</evidence>
<proteinExistence type="predicted"/>
<name>A0AAD8BBQ9_BIOPF</name>
<dbReference type="Proteomes" id="UP001233172">
    <property type="component" value="Unassembled WGS sequence"/>
</dbReference>
<evidence type="ECO:0000256" key="1">
    <source>
        <dbReference type="SAM" id="MobiDB-lite"/>
    </source>
</evidence>
<dbReference type="InterPro" id="IPR024741">
    <property type="entry name" value="Condensin2_G2"/>
</dbReference>